<dbReference type="Pfam" id="PF03621">
    <property type="entry name" value="MbtH"/>
    <property type="match status" value="1"/>
</dbReference>
<dbReference type="PANTHER" id="PTHR38444">
    <property type="entry name" value="ENTEROBACTIN BIOSYNTHESIS PROTEIN YBDZ"/>
    <property type="match status" value="1"/>
</dbReference>
<dbReference type="InterPro" id="IPR038020">
    <property type="entry name" value="MbtH-like_sf"/>
</dbReference>
<gene>
    <name evidence="2" type="ORF">RI138_21295</name>
</gene>
<proteinExistence type="predicted"/>
<dbReference type="SUPFAM" id="SSF160582">
    <property type="entry name" value="MbtH-like"/>
    <property type="match status" value="1"/>
</dbReference>
<reference evidence="2 3" key="1">
    <citation type="submission" date="2023-09" db="EMBL/GenBank/DDBJ databases">
        <title>Genome completion map analysis of the actinomycetes C11-1.</title>
        <authorList>
            <person name="Qin P."/>
            <person name="Guan P."/>
        </authorList>
    </citation>
    <scope>NUCLEOTIDE SEQUENCE [LARGE SCALE GENOMIC DNA]</scope>
    <source>
        <strain evidence="2 3">C11-1</strain>
    </source>
</reference>
<dbReference type="EMBL" id="CP134500">
    <property type="protein sequence ID" value="WNF29155.1"/>
    <property type="molecule type" value="Genomic_DNA"/>
</dbReference>
<feature type="domain" description="MbtH-like" evidence="1">
    <location>
        <begin position="1"/>
        <end position="51"/>
    </location>
</feature>
<accession>A0ABY9W2P0</accession>
<dbReference type="Proteomes" id="UP001303236">
    <property type="component" value="Chromosome"/>
</dbReference>
<dbReference type="InterPro" id="IPR037407">
    <property type="entry name" value="MLP_fam"/>
</dbReference>
<dbReference type="PANTHER" id="PTHR38444:SF1">
    <property type="entry name" value="ENTEROBACTIN BIOSYNTHESIS PROTEIN YBDZ"/>
    <property type="match status" value="1"/>
</dbReference>
<protein>
    <submittedName>
        <fullName evidence="2">MbtH family protein</fullName>
    </submittedName>
</protein>
<evidence type="ECO:0000313" key="3">
    <source>
        <dbReference type="Proteomes" id="UP001303236"/>
    </source>
</evidence>
<evidence type="ECO:0000313" key="2">
    <source>
        <dbReference type="EMBL" id="WNF29155.1"/>
    </source>
</evidence>
<keyword evidence="3" id="KW-1185">Reference proteome</keyword>
<evidence type="ECO:0000259" key="1">
    <source>
        <dbReference type="SMART" id="SM00923"/>
    </source>
</evidence>
<dbReference type="InterPro" id="IPR005153">
    <property type="entry name" value="MbtH-like_dom"/>
</dbReference>
<dbReference type="Gene3D" id="3.90.820.10">
    <property type="entry name" value="Structural Genomics, Unknown Function 30-nov-00 1gh9 Mol_id"/>
    <property type="match status" value="1"/>
</dbReference>
<name>A0ABY9W2P0_9ACTN</name>
<organism evidence="2 3">
    <name type="scientific">Streptomyces durocortorensis</name>
    <dbReference type="NCBI Taxonomy" id="2811104"/>
    <lineage>
        <taxon>Bacteria</taxon>
        <taxon>Bacillati</taxon>
        <taxon>Actinomycetota</taxon>
        <taxon>Actinomycetes</taxon>
        <taxon>Kitasatosporales</taxon>
        <taxon>Streptomycetaceae</taxon>
        <taxon>Streptomyces</taxon>
    </lineage>
</organism>
<sequence>MVQDDREGRFAVVINDEEQYSIWPEGREVPAGWRGTGVSGSREECLAHVDEVWVDQRPLSVRRAG</sequence>
<dbReference type="SMART" id="SM00923">
    <property type="entry name" value="MbtH"/>
    <property type="match status" value="1"/>
</dbReference>